<dbReference type="GO" id="GO:0045152">
    <property type="term" value="F:antisigma factor binding"/>
    <property type="evidence" value="ECO:0007669"/>
    <property type="project" value="InterPro"/>
</dbReference>
<dbReference type="RefSeq" id="WP_257529219.1">
    <property type="nucleotide sequence ID" value="NZ_JANKAS010000001.1"/>
</dbReference>
<sequence length="111" mass="12746">MILSLSLNNKTLIVKIRGELDHHTAEEIRNEIDHELDNNAVKNILFDFSELSFMDSSGIGVLMGRYKKILQRNGQAGVYQINSQVRRVFEISGLLRILKEFESKEQALENI</sequence>
<evidence type="ECO:0000256" key="3">
    <source>
        <dbReference type="ARBA" id="ARBA00020784"/>
    </source>
</evidence>
<dbReference type="Gene3D" id="3.30.750.24">
    <property type="entry name" value="STAS domain"/>
    <property type="match status" value="1"/>
</dbReference>
<dbReference type="NCBIfam" id="TIGR02886">
    <property type="entry name" value="spore_II_AA"/>
    <property type="match status" value="1"/>
</dbReference>
<dbReference type="GO" id="GO:0043856">
    <property type="term" value="F:anti-sigma factor antagonist activity"/>
    <property type="evidence" value="ECO:0007669"/>
    <property type="project" value="InterPro"/>
</dbReference>
<comment type="caution">
    <text evidence="8">The sequence shown here is derived from an EMBL/GenBank/DDBJ whole genome shotgun (WGS) entry which is preliminary data.</text>
</comment>
<dbReference type="Proteomes" id="UP001205748">
    <property type="component" value="Unassembled WGS sequence"/>
</dbReference>
<dbReference type="PROSITE" id="PS50801">
    <property type="entry name" value="STAS"/>
    <property type="match status" value="1"/>
</dbReference>
<evidence type="ECO:0000259" key="7">
    <source>
        <dbReference type="PROSITE" id="PS50801"/>
    </source>
</evidence>
<organism evidence="8 9">
    <name type="scientific">Irregularibacter muris</name>
    <dbReference type="NCBI Taxonomy" id="1796619"/>
    <lineage>
        <taxon>Bacteria</taxon>
        <taxon>Bacillati</taxon>
        <taxon>Bacillota</taxon>
        <taxon>Clostridia</taxon>
        <taxon>Eubacteriales</taxon>
        <taxon>Eubacteriaceae</taxon>
        <taxon>Irregularibacter</taxon>
    </lineage>
</organism>
<dbReference type="PANTHER" id="PTHR33495:SF2">
    <property type="entry name" value="ANTI-SIGMA FACTOR ANTAGONIST TM_1081-RELATED"/>
    <property type="match status" value="1"/>
</dbReference>
<name>A0AAE3L209_9FIRM</name>
<gene>
    <name evidence="8" type="primary">spoIIAA</name>
    <name evidence="8" type="ORF">NSA47_02170</name>
</gene>
<dbReference type="AlphaFoldDB" id="A0AAE3L209"/>
<comment type="function">
    <text evidence="1">In the phosphorylated form it could act as an anti-anti-sigma factor that counteracts SpoIIAB and thus releases sigma f from inhibition.</text>
</comment>
<reference evidence="8" key="1">
    <citation type="submission" date="2022-07" db="EMBL/GenBank/DDBJ databases">
        <title>Enhanced cultured diversity of the mouse gut microbiota enables custom-made synthetic communities.</title>
        <authorList>
            <person name="Afrizal A."/>
        </authorList>
    </citation>
    <scope>NUCLEOTIDE SEQUENCE</scope>
    <source>
        <strain evidence="8">DSM 28593</strain>
    </source>
</reference>
<dbReference type="CDD" id="cd07043">
    <property type="entry name" value="STAS_anti-anti-sigma_factors"/>
    <property type="match status" value="1"/>
</dbReference>
<dbReference type="InterPro" id="IPR002645">
    <property type="entry name" value="STAS_dom"/>
</dbReference>
<dbReference type="InterPro" id="IPR003658">
    <property type="entry name" value="Anti-sigma_ant"/>
</dbReference>
<accession>A0AAE3L209</accession>
<comment type="similarity">
    <text evidence="2 6">Belongs to the anti-sigma-factor antagonist family.</text>
</comment>
<keyword evidence="4" id="KW-0597">Phosphoprotein</keyword>
<dbReference type="Pfam" id="PF01740">
    <property type="entry name" value="STAS"/>
    <property type="match status" value="1"/>
</dbReference>
<keyword evidence="9" id="KW-1185">Reference proteome</keyword>
<dbReference type="PANTHER" id="PTHR33495">
    <property type="entry name" value="ANTI-SIGMA FACTOR ANTAGONIST TM_1081-RELATED-RELATED"/>
    <property type="match status" value="1"/>
</dbReference>
<proteinExistence type="inferred from homology"/>
<evidence type="ECO:0000256" key="6">
    <source>
        <dbReference type="RuleBase" id="RU003749"/>
    </source>
</evidence>
<protein>
    <recommendedName>
        <fullName evidence="3 6">Anti-sigma F factor antagonist</fullName>
    </recommendedName>
    <alternativeName>
        <fullName evidence="6">Stage II sporulation protein</fullName>
    </alternativeName>
</protein>
<feature type="domain" description="STAS" evidence="7">
    <location>
        <begin position="1"/>
        <end position="111"/>
    </location>
</feature>
<dbReference type="EMBL" id="JANKAS010000001">
    <property type="protein sequence ID" value="MCR1897794.1"/>
    <property type="molecule type" value="Genomic_DNA"/>
</dbReference>
<evidence type="ECO:0000256" key="2">
    <source>
        <dbReference type="ARBA" id="ARBA00009013"/>
    </source>
</evidence>
<dbReference type="SUPFAM" id="SSF52091">
    <property type="entry name" value="SpoIIaa-like"/>
    <property type="match status" value="1"/>
</dbReference>
<keyword evidence="5" id="KW-0749">Sporulation</keyword>
<dbReference type="InterPro" id="IPR014237">
    <property type="entry name" value="Anti-sigma_F_ant"/>
</dbReference>
<dbReference type="NCBIfam" id="TIGR00377">
    <property type="entry name" value="ant_ant_sig"/>
    <property type="match status" value="1"/>
</dbReference>
<evidence type="ECO:0000256" key="1">
    <source>
        <dbReference type="ARBA" id="ARBA00001976"/>
    </source>
</evidence>
<evidence type="ECO:0000313" key="8">
    <source>
        <dbReference type="EMBL" id="MCR1897794.1"/>
    </source>
</evidence>
<evidence type="ECO:0000256" key="4">
    <source>
        <dbReference type="ARBA" id="ARBA00022553"/>
    </source>
</evidence>
<evidence type="ECO:0000256" key="5">
    <source>
        <dbReference type="ARBA" id="ARBA00022969"/>
    </source>
</evidence>
<dbReference type="GO" id="GO:0030435">
    <property type="term" value="P:sporulation resulting in formation of a cellular spore"/>
    <property type="evidence" value="ECO:0007669"/>
    <property type="project" value="UniProtKB-KW"/>
</dbReference>
<dbReference type="InterPro" id="IPR036513">
    <property type="entry name" value="STAS_dom_sf"/>
</dbReference>
<evidence type="ECO:0000313" key="9">
    <source>
        <dbReference type="Proteomes" id="UP001205748"/>
    </source>
</evidence>